<gene>
    <name evidence="1" type="ORF">HNY73_013048</name>
</gene>
<sequence>MELLFDHSGGTFRDLVRSRKTQFEFAVHWENVTRFGSSFRLDSFSLSLIASFYGDIRFSKDLFGMGDAQFLSENGSRRFLKENQSKLCNNLMKFMSVCADNPLAILSL</sequence>
<proteinExistence type="predicted"/>
<accession>A0A8T0EXI2</accession>
<dbReference type="Proteomes" id="UP000807504">
    <property type="component" value="Unassembled WGS sequence"/>
</dbReference>
<organism evidence="1 2">
    <name type="scientific">Argiope bruennichi</name>
    <name type="common">Wasp spider</name>
    <name type="synonym">Aranea bruennichi</name>
    <dbReference type="NCBI Taxonomy" id="94029"/>
    <lineage>
        <taxon>Eukaryota</taxon>
        <taxon>Metazoa</taxon>
        <taxon>Ecdysozoa</taxon>
        <taxon>Arthropoda</taxon>
        <taxon>Chelicerata</taxon>
        <taxon>Arachnida</taxon>
        <taxon>Araneae</taxon>
        <taxon>Araneomorphae</taxon>
        <taxon>Entelegynae</taxon>
        <taxon>Araneoidea</taxon>
        <taxon>Araneidae</taxon>
        <taxon>Argiope</taxon>
    </lineage>
</organism>
<reference evidence="1" key="1">
    <citation type="journal article" date="2020" name="bioRxiv">
        <title>Chromosome-level reference genome of the European wasp spider Argiope bruennichi: a resource for studies on range expansion and evolutionary adaptation.</title>
        <authorList>
            <person name="Sheffer M.M."/>
            <person name="Hoppe A."/>
            <person name="Krehenwinkel H."/>
            <person name="Uhl G."/>
            <person name="Kuss A.W."/>
            <person name="Jensen L."/>
            <person name="Jensen C."/>
            <person name="Gillespie R.G."/>
            <person name="Hoff K.J."/>
            <person name="Prost S."/>
        </authorList>
    </citation>
    <scope>NUCLEOTIDE SEQUENCE</scope>
</reference>
<evidence type="ECO:0000313" key="1">
    <source>
        <dbReference type="EMBL" id="KAF8782810.1"/>
    </source>
</evidence>
<protein>
    <submittedName>
        <fullName evidence="1">Uncharacterized protein</fullName>
    </submittedName>
</protein>
<reference evidence="1" key="2">
    <citation type="submission" date="2020-06" db="EMBL/GenBank/DDBJ databases">
        <authorList>
            <person name="Sheffer M."/>
        </authorList>
    </citation>
    <scope>NUCLEOTIDE SEQUENCE</scope>
</reference>
<dbReference type="EMBL" id="JABXBU010001863">
    <property type="protein sequence ID" value="KAF8782810.1"/>
    <property type="molecule type" value="Genomic_DNA"/>
</dbReference>
<dbReference type="AlphaFoldDB" id="A0A8T0EXI2"/>
<evidence type="ECO:0000313" key="2">
    <source>
        <dbReference type="Proteomes" id="UP000807504"/>
    </source>
</evidence>
<keyword evidence="2" id="KW-1185">Reference proteome</keyword>
<comment type="caution">
    <text evidence="1">The sequence shown here is derived from an EMBL/GenBank/DDBJ whole genome shotgun (WGS) entry which is preliminary data.</text>
</comment>
<name>A0A8T0EXI2_ARGBR</name>